<organism evidence="1 2">
    <name type="scientific">Lentzea cavernae</name>
    <dbReference type="NCBI Taxonomy" id="2020703"/>
    <lineage>
        <taxon>Bacteria</taxon>
        <taxon>Bacillati</taxon>
        <taxon>Actinomycetota</taxon>
        <taxon>Actinomycetes</taxon>
        <taxon>Pseudonocardiales</taxon>
        <taxon>Pseudonocardiaceae</taxon>
        <taxon>Lentzea</taxon>
    </lineage>
</organism>
<dbReference type="Proteomes" id="UP000605568">
    <property type="component" value="Unassembled WGS sequence"/>
</dbReference>
<dbReference type="EMBL" id="BNAR01000018">
    <property type="protein sequence ID" value="GHH57709.1"/>
    <property type="molecule type" value="Genomic_DNA"/>
</dbReference>
<proteinExistence type="predicted"/>
<accession>A0ABQ3MT75</accession>
<evidence type="ECO:0000313" key="2">
    <source>
        <dbReference type="Proteomes" id="UP000605568"/>
    </source>
</evidence>
<gene>
    <name evidence="1" type="ORF">GCM10017774_77730</name>
</gene>
<dbReference type="RefSeq" id="WP_191304410.1">
    <property type="nucleotide sequence ID" value="NZ_BNAR01000018.1"/>
</dbReference>
<comment type="caution">
    <text evidence="1">The sequence shown here is derived from an EMBL/GenBank/DDBJ whole genome shotgun (WGS) entry which is preliminary data.</text>
</comment>
<evidence type="ECO:0000313" key="1">
    <source>
        <dbReference type="EMBL" id="GHH57709.1"/>
    </source>
</evidence>
<protein>
    <submittedName>
        <fullName evidence="1">Uncharacterized protein</fullName>
    </submittedName>
</protein>
<reference evidence="2" key="1">
    <citation type="journal article" date="2019" name="Int. J. Syst. Evol. Microbiol.">
        <title>The Global Catalogue of Microorganisms (GCM) 10K type strain sequencing project: providing services to taxonomists for standard genome sequencing and annotation.</title>
        <authorList>
            <consortium name="The Broad Institute Genomics Platform"/>
            <consortium name="The Broad Institute Genome Sequencing Center for Infectious Disease"/>
            <person name="Wu L."/>
            <person name="Ma J."/>
        </authorList>
    </citation>
    <scope>NUCLEOTIDE SEQUENCE [LARGE SCALE GENOMIC DNA]</scope>
    <source>
        <strain evidence="2">CGMCC 4.7367</strain>
    </source>
</reference>
<dbReference type="PANTHER" id="PTHR33371">
    <property type="entry name" value="INTERMEMBRANE PHOSPHOLIPID TRANSPORT SYSTEM BINDING PROTEIN MLAD-RELATED"/>
    <property type="match status" value="1"/>
</dbReference>
<keyword evidence="2" id="KW-1185">Reference proteome</keyword>
<sequence>MNEVKIVVTGQYRPGNTVAELKKDLADITKYARELEKAGSKSTTDLDKGLKKAGNSADMAKEAIKKLGDATDKAFDGLKDKVDKAFKAAEEERIVKVKAEFDKNRMKNSLDGLGGFDIDITSGIGPKIANAFGKVFDTVGKGLDLGQAGAKGAASFVGGLGDGLKAQHPAVQAAVYGTLATAVGAAAPLVGGALAGGIVAGFGAGIGGLAIVAAAQNGKVRQTFSDLWSGIVNEVQSRTSVIEGVLIRTAGRAQTVWNETGHKLTDSFAKVAPGLEVLFDGLLQSFQRFAPALDPLASAASKVFADLGDRLPGIVGEIADAFTDLSASVEKNPQALGDFIASLGEIIEFGADVLGVLNDIHEGNKMVIDQLAQGLEFVGLKEAEKDVGNFNNSLKAMTQTPPGPMKALQEAIAGVGAAGDDAAKKVDAVRQALDLLNGLTPDYTEALASAAEAVGAMDGAFKQADDRAKGYAKTLLDSTGAFDVTNENGRKLYAQVNDVRDSFDGMAAALASGQISREQFIADTGRMRDKLNETWSQAGLTKDQIAHLNSVYSLTPDQIATMVRLLGAADAEAQMNQLARARTAMIYITQQISTIGGYVGSVNGQATYHDRPSAHGGPVARFASGGIPGGRTNAVVNDWGSQSHGEAIRLPQGSTVIPASMTRSMESRWGTDRGAGGSGTLTLRSLGNMSPLERMFFEWFQAAIRGGKVDLSGAMS</sequence>
<name>A0ABQ3MT75_9PSEU</name>
<dbReference type="PANTHER" id="PTHR33371:SF4">
    <property type="entry name" value="INTERMEMBRANE PHOSPHOLIPID TRANSPORT SYSTEM BINDING PROTEIN MLAD"/>
    <property type="match status" value="1"/>
</dbReference>
<dbReference type="InterPro" id="IPR052336">
    <property type="entry name" value="MlaD_Phospholipid_Transporter"/>
</dbReference>